<evidence type="ECO:0008006" key="7">
    <source>
        <dbReference type="Google" id="ProtNLM"/>
    </source>
</evidence>
<evidence type="ECO:0000313" key="5">
    <source>
        <dbReference type="EMBL" id="AET38210.1"/>
    </source>
</evidence>
<dbReference type="KEGG" id="erc:Ecym_2488"/>
<dbReference type="PRINTS" id="PR00322">
    <property type="entry name" value="G10"/>
</dbReference>
<dbReference type="STRING" id="931890.G8JPV2"/>
<dbReference type="RefSeq" id="XP_003645027.1">
    <property type="nucleotide sequence ID" value="XM_003644979.1"/>
</dbReference>
<protein>
    <recommendedName>
        <fullName evidence="7">Bud site selection protein 31</fullName>
    </recommendedName>
</protein>
<dbReference type="FunCoup" id="G8JPV2">
    <property type="interactions" value="921"/>
</dbReference>
<keyword evidence="3" id="KW-0539">Nucleus</keyword>
<evidence type="ECO:0000313" key="6">
    <source>
        <dbReference type="Proteomes" id="UP000006790"/>
    </source>
</evidence>
<accession>G8JPV2</accession>
<comment type="similarity">
    <text evidence="2">Belongs to the BUD31 (G10) family.</text>
</comment>
<evidence type="ECO:0000256" key="3">
    <source>
        <dbReference type="ARBA" id="ARBA00023242"/>
    </source>
</evidence>
<reference evidence="6" key="1">
    <citation type="journal article" date="2012" name="G3 (Bethesda)">
        <title>Pichia sorbitophila, an interspecies yeast hybrid reveals early steps of genome resolution following polyploidization.</title>
        <authorList>
            <person name="Leh Louis V."/>
            <person name="Despons L."/>
            <person name="Friedrich A."/>
            <person name="Martin T."/>
            <person name="Durrens P."/>
            <person name="Casaregola S."/>
            <person name="Neuveglise C."/>
            <person name="Fairhead C."/>
            <person name="Marck C."/>
            <person name="Cruz J.A."/>
            <person name="Straub M.L."/>
            <person name="Kugler V."/>
            <person name="Sacerdot C."/>
            <person name="Uzunov Z."/>
            <person name="Thierry A."/>
            <person name="Weiss S."/>
            <person name="Bleykasten C."/>
            <person name="De Montigny J."/>
            <person name="Jacques N."/>
            <person name="Jung P."/>
            <person name="Lemaire M."/>
            <person name="Mallet S."/>
            <person name="Morel G."/>
            <person name="Richard G.F."/>
            <person name="Sarkar A."/>
            <person name="Savel G."/>
            <person name="Schacherer J."/>
            <person name="Seret M.L."/>
            <person name="Talla E."/>
            <person name="Samson G."/>
            <person name="Jubin C."/>
            <person name="Poulain J."/>
            <person name="Vacherie B."/>
            <person name="Barbe V."/>
            <person name="Pelletier E."/>
            <person name="Sherman D.J."/>
            <person name="Westhof E."/>
            <person name="Weissenbach J."/>
            <person name="Baret P.V."/>
            <person name="Wincker P."/>
            <person name="Gaillardin C."/>
            <person name="Dujon B."/>
            <person name="Souciet J.L."/>
        </authorList>
    </citation>
    <scope>NUCLEOTIDE SEQUENCE [LARGE SCALE GENOMIC DNA]</scope>
    <source>
        <strain evidence="6">CBS 270.75 / DBVPG 7215 / KCTC 17166 / NRRL Y-17582</strain>
    </source>
</reference>
<dbReference type="GO" id="GO:0000974">
    <property type="term" value="C:Prp19 complex"/>
    <property type="evidence" value="ECO:0007669"/>
    <property type="project" value="EnsemblFungi"/>
</dbReference>
<sequence length="186" mass="21556">MKHRSPYGIYSIDSLLHLCVSVPTRIMKRTRTAGRTHSTVPPPGFENVKETLDDFDRQLKELQTDSAKASRLSARANEPAWQVFRITHERSRYIYNLFYRRKAISRQLYRWLLNNRYADRHLIAKWKKRGYEKLCCIPCIQQTETQYGSTCICRVPRATLEKNSVDGVTTFKNCSHCGCSGCASTD</sequence>
<feature type="coiled-coil region" evidence="4">
    <location>
        <begin position="45"/>
        <end position="72"/>
    </location>
</feature>
<organism evidence="5 6">
    <name type="scientific">Eremothecium cymbalariae (strain CBS 270.75 / DBVPG 7215 / KCTC 17166 / NRRL Y-17582)</name>
    <name type="common">Yeast</name>
    <dbReference type="NCBI Taxonomy" id="931890"/>
    <lineage>
        <taxon>Eukaryota</taxon>
        <taxon>Fungi</taxon>
        <taxon>Dikarya</taxon>
        <taxon>Ascomycota</taxon>
        <taxon>Saccharomycotina</taxon>
        <taxon>Saccharomycetes</taxon>
        <taxon>Saccharomycetales</taxon>
        <taxon>Saccharomycetaceae</taxon>
        <taxon>Eremothecium</taxon>
    </lineage>
</organism>
<dbReference type="eggNOG" id="KOG3404">
    <property type="taxonomic scope" value="Eukaryota"/>
</dbReference>
<dbReference type="Proteomes" id="UP000006790">
    <property type="component" value="Chromosome 2"/>
</dbReference>
<dbReference type="HOGENOM" id="CLU_087132_1_1_1"/>
<dbReference type="AlphaFoldDB" id="G8JPV2"/>
<dbReference type="PANTHER" id="PTHR19411">
    <property type="entry name" value="PROTEIN BUD31-RELATED"/>
    <property type="match status" value="1"/>
</dbReference>
<dbReference type="Pfam" id="PF01125">
    <property type="entry name" value="BUD31"/>
    <property type="match status" value="1"/>
</dbReference>
<dbReference type="OMA" id="FGTSCIC"/>
<name>G8JPV2_ERECY</name>
<keyword evidence="4" id="KW-0175">Coiled coil</keyword>
<dbReference type="PANTHER" id="PTHR19411:SF0">
    <property type="entry name" value="PROTEIN BUD31 HOMOLOG"/>
    <property type="match status" value="1"/>
</dbReference>
<dbReference type="OrthoDB" id="277109at2759"/>
<evidence type="ECO:0000256" key="2">
    <source>
        <dbReference type="ARBA" id="ARBA00005287"/>
    </source>
</evidence>
<proteinExistence type="inferred from homology"/>
<dbReference type="InParanoid" id="G8JPV2"/>
<evidence type="ECO:0000256" key="4">
    <source>
        <dbReference type="SAM" id="Coils"/>
    </source>
</evidence>
<dbReference type="GO" id="GO:0005686">
    <property type="term" value="C:U2 snRNP"/>
    <property type="evidence" value="ECO:0007669"/>
    <property type="project" value="EnsemblFungi"/>
</dbReference>
<keyword evidence="6" id="KW-1185">Reference proteome</keyword>
<dbReference type="GeneID" id="11470688"/>
<gene>
    <name evidence="5" type="ordered locus">Ecym_2488</name>
</gene>
<dbReference type="GO" id="GO:0005681">
    <property type="term" value="C:spliceosomal complex"/>
    <property type="evidence" value="ECO:0007669"/>
    <property type="project" value="TreeGrafter"/>
</dbReference>
<dbReference type="InterPro" id="IPR001748">
    <property type="entry name" value="BUD31"/>
</dbReference>
<comment type="subcellular location">
    <subcellularLocation>
        <location evidence="1">Nucleus</location>
    </subcellularLocation>
</comment>
<dbReference type="GO" id="GO:0000398">
    <property type="term" value="P:mRNA splicing, via spliceosome"/>
    <property type="evidence" value="ECO:0007669"/>
    <property type="project" value="EnsemblFungi"/>
</dbReference>
<dbReference type="EMBL" id="CP002498">
    <property type="protein sequence ID" value="AET38210.1"/>
    <property type="molecule type" value="Genomic_DNA"/>
</dbReference>
<evidence type="ECO:0000256" key="1">
    <source>
        <dbReference type="ARBA" id="ARBA00004123"/>
    </source>
</evidence>